<comment type="caution">
    <text evidence="3">The sequence shown here is derived from an EMBL/GenBank/DDBJ whole genome shotgun (WGS) entry which is preliminary data.</text>
</comment>
<evidence type="ECO:0000256" key="1">
    <source>
        <dbReference type="SAM" id="Phobius"/>
    </source>
</evidence>
<feature type="transmembrane region" description="Helical" evidence="1">
    <location>
        <begin position="110"/>
        <end position="133"/>
    </location>
</feature>
<proteinExistence type="predicted"/>
<feature type="transmembrane region" description="Helical" evidence="1">
    <location>
        <begin position="223"/>
        <end position="243"/>
    </location>
</feature>
<sequence>MSHVVAERPPLYPDLPSAYPGAFGSSAPLAGGGPPESGGKGQGRDPFLDNAKYLTIILVVLGHTWAPMVHGSRTTAAAYMLLYSFHMPAFIIVSGYLSRTFTGSPRQLQRLVTGVLVPYVVLQTALTLFMRVIDNPEREFRYQDPGFALWFLVALFLWRLTTPLWNRLRWPVPVTLAIAVAASVTPTMSDSSLNLMRVAQFLPFFVLGLQLRPEHFEVLKRPSARLIAAPVMCMGLVVAYLAVPRMSAGWFLHNYASQTLGAPAWAGAVMTLAIFGCGVVMTACFLAWVPRRRLWMTALGAGTLYAYLLHIFPVQMSRHLGWYDAGWIRGPVGHAAISVIAMVLMTLLCTGPVQRALRPVLEPKMTWFFQRERRRGAHARRR</sequence>
<feature type="transmembrane region" description="Helical" evidence="1">
    <location>
        <begin position="294"/>
        <end position="312"/>
    </location>
</feature>
<keyword evidence="1" id="KW-1133">Transmembrane helix</keyword>
<dbReference type="InterPro" id="IPR002656">
    <property type="entry name" value="Acyl_transf_3_dom"/>
</dbReference>
<reference evidence="3 4" key="1">
    <citation type="submission" date="2020-02" db="EMBL/GenBank/DDBJ databases">
        <title>Whole-genome analyses of novel actinobacteria.</title>
        <authorList>
            <person name="Sahin N."/>
        </authorList>
    </citation>
    <scope>NUCLEOTIDE SEQUENCE [LARGE SCALE GENOMIC DNA]</scope>
    <source>
        <strain evidence="3 4">A7024</strain>
    </source>
</reference>
<evidence type="ECO:0000313" key="4">
    <source>
        <dbReference type="Proteomes" id="UP000481583"/>
    </source>
</evidence>
<keyword evidence="4" id="KW-1185">Reference proteome</keyword>
<keyword evidence="1" id="KW-0812">Transmembrane</keyword>
<keyword evidence="1" id="KW-0472">Membrane</keyword>
<dbReference type="PANTHER" id="PTHR37312:SF1">
    <property type="entry name" value="MEMBRANE-BOUND ACYLTRANSFERASE YKRP-RELATED"/>
    <property type="match status" value="1"/>
</dbReference>
<dbReference type="AlphaFoldDB" id="A0A6G4U214"/>
<feature type="transmembrane region" description="Helical" evidence="1">
    <location>
        <begin position="263"/>
        <end position="287"/>
    </location>
</feature>
<protein>
    <submittedName>
        <fullName evidence="3">Acyltransferase family protein</fullName>
    </submittedName>
</protein>
<dbReference type="PANTHER" id="PTHR37312">
    <property type="entry name" value="MEMBRANE-BOUND ACYLTRANSFERASE YKRP-RELATED"/>
    <property type="match status" value="1"/>
</dbReference>
<feature type="transmembrane region" description="Helical" evidence="1">
    <location>
        <begin position="145"/>
        <end position="161"/>
    </location>
</feature>
<feature type="domain" description="Acyltransferase 3" evidence="2">
    <location>
        <begin position="46"/>
        <end position="349"/>
    </location>
</feature>
<organism evidence="3 4">
    <name type="scientific">Streptomyces coryli</name>
    <dbReference type="NCBI Taxonomy" id="1128680"/>
    <lineage>
        <taxon>Bacteria</taxon>
        <taxon>Bacillati</taxon>
        <taxon>Actinomycetota</taxon>
        <taxon>Actinomycetes</taxon>
        <taxon>Kitasatosporales</taxon>
        <taxon>Streptomycetaceae</taxon>
        <taxon>Streptomyces</taxon>
    </lineage>
</organism>
<dbReference type="InterPro" id="IPR052734">
    <property type="entry name" value="Nod_factor_acetyltransferase"/>
</dbReference>
<evidence type="ECO:0000313" key="3">
    <source>
        <dbReference type="EMBL" id="NGN65746.1"/>
    </source>
</evidence>
<name>A0A6G4U214_9ACTN</name>
<dbReference type="EMBL" id="JAAKZV010000071">
    <property type="protein sequence ID" value="NGN65746.1"/>
    <property type="molecule type" value="Genomic_DNA"/>
</dbReference>
<gene>
    <name evidence="3" type="ORF">G5C51_17805</name>
</gene>
<dbReference type="Pfam" id="PF01757">
    <property type="entry name" value="Acyl_transf_3"/>
    <property type="match status" value="1"/>
</dbReference>
<feature type="transmembrane region" description="Helical" evidence="1">
    <location>
        <begin position="332"/>
        <end position="353"/>
    </location>
</feature>
<evidence type="ECO:0000259" key="2">
    <source>
        <dbReference type="Pfam" id="PF01757"/>
    </source>
</evidence>
<accession>A0A6G4U214</accession>
<keyword evidence="3" id="KW-0012">Acyltransferase</keyword>
<feature type="transmembrane region" description="Helical" evidence="1">
    <location>
        <begin position="76"/>
        <end position="98"/>
    </location>
</feature>
<dbReference type="Proteomes" id="UP000481583">
    <property type="component" value="Unassembled WGS sequence"/>
</dbReference>
<keyword evidence="3" id="KW-0808">Transferase</keyword>
<dbReference type="RefSeq" id="WP_165238480.1">
    <property type="nucleotide sequence ID" value="NZ_JAAKZV010000071.1"/>
</dbReference>
<dbReference type="GO" id="GO:0016747">
    <property type="term" value="F:acyltransferase activity, transferring groups other than amino-acyl groups"/>
    <property type="evidence" value="ECO:0007669"/>
    <property type="project" value="InterPro"/>
</dbReference>